<evidence type="ECO:0000256" key="1">
    <source>
        <dbReference type="SAM" id="MobiDB-lite"/>
    </source>
</evidence>
<proteinExistence type="predicted"/>
<dbReference type="Proteomes" id="UP000193240">
    <property type="component" value="Unassembled WGS sequence"/>
</dbReference>
<evidence type="ECO:0000313" key="4">
    <source>
        <dbReference type="Proteomes" id="UP000193240"/>
    </source>
</evidence>
<evidence type="ECO:0000313" key="3">
    <source>
        <dbReference type="EMBL" id="OSS54554.1"/>
    </source>
</evidence>
<feature type="compositionally biased region" description="Polar residues" evidence="1">
    <location>
        <begin position="1"/>
        <end position="17"/>
    </location>
</feature>
<keyword evidence="2" id="KW-0472">Membrane</keyword>
<accession>A0A1Y2MEK4</accession>
<keyword evidence="4" id="KW-1185">Reference proteome</keyword>
<dbReference type="PANTHER" id="PTHR37544">
    <property type="entry name" value="SPRAY-RELATED"/>
    <property type="match status" value="1"/>
</dbReference>
<organism evidence="3 4">
    <name type="scientific">Epicoccum nigrum</name>
    <name type="common">Soil fungus</name>
    <name type="synonym">Epicoccum purpurascens</name>
    <dbReference type="NCBI Taxonomy" id="105696"/>
    <lineage>
        <taxon>Eukaryota</taxon>
        <taxon>Fungi</taxon>
        <taxon>Dikarya</taxon>
        <taxon>Ascomycota</taxon>
        <taxon>Pezizomycotina</taxon>
        <taxon>Dothideomycetes</taxon>
        <taxon>Pleosporomycetidae</taxon>
        <taxon>Pleosporales</taxon>
        <taxon>Pleosporineae</taxon>
        <taxon>Didymellaceae</taxon>
        <taxon>Epicoccum</taxon>
    </lineage>
</organism>
<keyword evidence="2" id="KW-0812">Transmembrane</keyword>
<feature type="transmembrane region" description="Helical" evidence="2">
    <location>
        <begin position="676"/>
        <end position="694"/>
    </location>
</feature>
<dbReference type="Pfam" id="PF11915">
    <property type="entry name" value="DUF3433"/>
    <property type="match status" value="2"/>
</dbReference>
<feature type="region of interest" description="Disordered" evidence="1">
    <location>
        <begin position="1"/>
        <end position="68"/>
    </location>
</feature>
<feature type="transmembrane region" description="Helical" evidence="2">
    <location>
        <begin position="782"/>
        <end position="805"/>
    </location>
</feature>
<name>A0A1Y2MEK4_EPING</name>
<dbReference type="InParanoid" id="A0A1Y2MEK4"/>
<dbReference type="STRING" id="105696.A0A1Y2MEK4"/>
<feature type="transmembrane region" description="Helical" evidence="2">
    <location>
        <begin position="104"/>
        <end position="123"/>
    </location>
</feature>
<reference evidence="3 4" key="1">
    <citation type="journal article" date="2017" name="Genome Announc.">
        <title>Genome sequence of the saprophytic ascomycete Epicoccum nigrum ICMP 19927 strain isolated from New Zealand.</title>
        <authorList>
            <person name="Fokin M."/>
            <person name="Fleetwood D."/>
            <person name="Weir B.S."/>
            <person name="Villas-Boas S.G."/>
        </authorList>
    </citation>
    <scope>NUCLEOTIDE SEQUENCE [LARGE SCALE GENOMIC DNA]</scope>
    <source>
        <strain evidence="3 4">ICMP 19927</strain>
    </source>
</reference>
<evidence type="ECO:0000256" key="2">
    <source>
        <dbReference type="SAM" id="Phobius"/>
    </source>
</evidence>
<keyword evidence="2" id="KW-1133">Transmembrane helix</keyword>
<feature type="transmembrane region" description="Helical" evidence="2">
    <location>
        <begin position="209"/>
        <end position="227"/>
    </location>
</feature>
<dbReference type="InterPro" id="IPR021840">
    <property type="entry name" value="DUF3433"/>
</dbReference>
<sequence>MNNTSRQQRLAVSPAQQPSEPLLLSEDSESTVSSLLFQAPPPPSRQTDTRGNDVPAGQQPLRAQSQPLLSVQDEQDTIRAPNSDEVPNNSQGIVWNPRWLHIKWLMAFTALCCILAVTILVLYHVSIRMDGLGTVRSTMGVAYFWKFFPTAILVALLALWNPVDYYTRLLQPWLNLSYGPKEARKTLLLDHVSRWQPLMLTSAIYNGDWPVVLSTSVVLLSLAARIFSTGLLTVKATNLSIDNATLTRTATFDSTIWNKSSSSSLVMTTYSGIRREGLPQPDWSSPDFVAEPFALPSSDFSFTNATYEAVTNALFPGLNCEKAVLAREPSYEQNLTVSLRANATFRSDTCLADTVLYLADSTQAFQRQYKWPTYNYVGNIEKVQCTNQTRFLVTVTQANRDLEIVKYSALICQPYYEVKDLTVQIDAATRKQHYSSSPLLRPNEFQIRGLDASALLTYFITASGSLPAVERSNNMTEANFPFLTLAAIPYTQEHPGASYLEPLLDLQALNSTVSGTFSGLFSLLVSQEMLRPKESPIQGTIRYVGIRLHVNRVPAVVIAVMLLACSLMITILIFVRPVDVIPGNPNSIGRLARIIGSGRDMHLFDHANFKVLSDHLETYKFRSTFSGAGDANAQTTCFSITASRCKEKHGVSAGAKASKPAKGITRWRPLTLRSEVRALSIALCAATIGVLEVLQTLSNRSDGLVEVLDESSGRFWASVIPAVYLTGIALLFSSILFNYSLLAPYQALNAGKGATADRSVQTEYLGGMPLFTLWPAIRQRHYATAVSSVAAVLGAFLTIVVSALYSVETVNRRTAVEVERLDNFNTSWPVLSSDGSAAHVVQFITWNNLTEPQWTYDDLAFPSVSLSTSAQASNGKELSIILPARRAVLECLSTRPSDNAARKESKTYDGISYHDSTYIYTSVSNECVAESGEQLPLSLIEFRSFAPYGGQVKQLLFLGDGTSAQLMDPSTKYPIENNGPLASCPSLSFIFGSLPAAYTRIDNTSTTSPDNFTAAETQITHLACAQRIQELDVRVQLVLPSLTINLSNPPHLNESSVRYIGTVYQFPVAYQLQNALGILSHSSTFTSSASELGFFFAAVVHGKHGIPAAELTGDANIPRLASAVSKMYGRYMAQAISRKMRTPVPSLGKAKERFSASLEQPTSRLRQHAAPKLALQLLLGGMMLCGVLSWAAMPTAGILPHNPCSIAGTAWLIAATSARWATGARDREKELVFKLEERNGRFGIYVVGGESRPLVGVGSRQVVGRGA</sequence>
<dbReference type="OMA" id="DIWERQD"/>
<dbReference type="AlphaFoldDB" id="A0A1Y2MEK4"/>
<dbReference type="PANTHER" id="PTHR37544:SF1">
    <property type="entry name" value="PHOSPHORIBOSYLAMINOIMIDAZOLE-SUCCINOCARBOXAMIDE SYNTHASE"/>
    <property type="match status" value="1"/>
</dbReference>
<feature type="transmembrane region" description="Helical" evidence="2">
    <location>
        <begin position="143"/>
        <end position="163"/>
    </location>
</feature>
<gene>
    <name evidence="3" type="ORF">B5807_00192</name>
</gene>
<dbReference type="EMBL" id="KZ107838">
    <property type="protein sequence ID" value="OSS54554.1"/>
    <property type="molecule type" value="Genomic_DNA"/>
</dbReference>
<protein>
    <submittedName>
        <fullName evidence="3">Uncharacterized protein</fullName>
    </submittedName>
</protein>
<feature type="transmembrane region" description="Helical" evidence="2">
    <location>
        <begin position="555"/>
        <end position="575"/>
    </location>
</feature>
<feature type="transmembrane region" description="Helical" evidence="2">
    <location>
        <begin position="715"/>
        <end position="737"/>
    </location>
</feature>